<dbReference type="EMBL" id="JANYMP010000003">
    <property type="protein sequence ID" value="MCS7476768.1"/>
    <property type="molecule type" value="Genomic_DNA"/>
</dbReference>
<dbReference type="GO" id="GO:0031177">
    <property type="term" value="F:phosphopantetheine binding"/>
    <property type="evidence" value="ECO:0007669"/>
    <property type="project" value="TreeGrafter"/>
</dbReference>
<dbReference type="SUPFAM" id="SSF47336">
    <property type="entry name" value="ACP-like"/>
    <property type="match status" value="1"/>
</dbReference>
<dbReference type="Gene3D" id="3.30.300.30">
    <property type="match status" value="1"/>
</dbReference>
<dbReference type="InterPro" id="IPR045851">
    <property type="entry name" value="AMP-bd_C_sf"/>
</dbReference>
<dbReference type="InterPro" id="IPR020459">
    <property type="entry name" value="AMP-binding"/>
</dbReference>
<dbReference type="InterPro" id="IPR000873">
    <property type="entry name" value="AMP-dep_synth/lig_dom"/>
</dbReference>
<dbReference type="GO" id="GO:0005737">
    <property type="term" value="C:cytoplasm"/>
    <property type="evidence" value="ECO:0007669"/>
    <property type="project" value="TreeGrafter"/>
</dbReference>
<keyword evidence="2" id="KW-0597">Phosphoprotein</keyword>
<dbReference type="SUPFAM" id="SSF56801">
    <property type="entry name" value="Acetyl-CoA synthetase-like"/>
    <property type="match status" value="1"/>
</dbReference>
<evidence type="ECO:0000259" key="3">
    <source>
        <dbReference type="PROSITE" id="PS50075"/>
    </source>
</evidence>
<dbReference type="Pfam" id="PF00550">
    <property type="entry name" value="PP-binding"/>
    <property type="match status" value="1"/>
</dbReference>
<dbReference type="Proteomes" id="UP001141259">
    <property type="component" value="Unassembled WGS sequence"/>
</dbReference>
<dbReference type="PANTHER" id="PTHR45527">
    <property type="entry name" value="NONRIBOSOMAL PEPTIDE SYNTHETASE"/>
    <property type="match status" value="1"/>
</dbReference>
<dbReference type="GO" id="GO:0044550">
    <property type="term" value="P:secondary metabolite biosynthetic process"/>
    <property type="evidence" value="ECO:0007669"/>
    <property type="project" value="TreeGrafter"/>
</dbReference>
<dbReference type="AlphaFoldDB" id="A0A9X2VKE6"/>
<dbReference type="NCBIfam" id="TIGR01733">
    <property type="entry name" value="AA-adenyl-dom"/>
    <property type="match status" value="1"/>
</dbReference>
<dbReference type="InterPro" id="IPR006162">
    <property type="entry name" value="Ppantetheine_attach_site"/>
</dbReference>
<evidence type="ECO:0000313" key="5">
    <source>
        <dbReference type="Proteomes" id="UP001141259"/>
    </source>
</evidence>
<sequence>MLTLVRDQVERRPGSAAVVDAEREVDYRGLWDLSGSLAHDLVDLGVRPGDLVAVAVDPSVDLVVAFLGVLRAGAAYLPLDNRAPAERLATILDEAAPRVVVRSAAGSRWTGRLPGGMLALTVPRHASTQVGAVPVGREDPAYVAYTSGSTGRPKGVVVPHRAVVRLVTEAAYCPLGPEDRVASLSNPAFDATTFEVWAPLAVGGTVVAVSSPVDLTLDEWVAELRALSISTMFLTTSLFHSIARERPSAFRDLVRLVVGGEQLDADVVRAVLDAGPPRHVVNGYGPTETTTFAAAFECTGESMRDVVRTPIGFPLQNTTLHVLDDHLGAVTPGETGELCVGGPGVALRYLGRPDLTAERFVLAPGSAERVYRTGDLVRQRPDGALEVVGRKDRQVKLRGFRIELEEVEQALSATGLVAAAFVEKIGEGPAAILVGFVLPNAAGAVELPAALHLGLAARLPDYMVPARWIVLSEVPLGATGKADRDQLLALWEASRPIVGETGAGTADDLCRIWKEVLQVPHVDPSDNFLDLGGNSLLAVQVASRLNPGLIGRIEPSDILLAESAAELNARLRYSGAA</sequence>
<dbReference type="PROSITE" id="PS00455">
    <property type="entry name" value="AMP_BINDING"/>
    <property type="match status" value="1"/>
</dbReference>
<dbReference type="PROSITE" id="PS00012">
    <property type="entry name" value="PHOSPHOPANTETHEINE"/>
    <property type="match status" value="1"/>
</dbReference>
<dbReference type="InterPro" id="IPR020845">
    <property type="entry name" value="AMP-binding_CS"/>
</dbReference>
<dbReference type="PANTHER" id="PTHR45527:SF1">
    <property type="entry name" value="FATTY ACID SYNTHASE"/>
    <property type="match status" value="1"/>
</dbReference>
<dbReference type="Gene3D" id="1.10.1200.10">
    <property type="entry name" value="ACP-like"/>
    <property type="match status" value="1"/>
</dbReference>
<dbReference type="Gene3D" id="3.40.50.980">
    <property type="match status" value="2"/>
</dbReference>
<gene>
    <name evidence="4" type="ORF">NZH93_07870</name>
</gene>
<proteinExistence type="predicted"/>
<organism evidence="4 5">
    <name type="scientific">Umezawaea endophytica</name>
    <dbReference type="NCBI Taxonomy" id="1654476"/>
    <lineage>
        <taxon>Bacteria</taxon>
        <taxon>Bacillati</taxon>
        <taxon>Actinomycetota</taxon>
        <taxon>Actinomycetes</taxon>
        <taxon>Pseudonocardiales</taxon>
        <taxon>Pseudonocardiaceae</taxon>
        <taxon>Umezawaea</taxon>
    </lineage>
</organism>
<evidence type="ECO:0000256" key="2">
    <source>
        <dbReference type="ARBA" id="ARBA00022553"/>
    </source>
</evidence>
<dbReference type="GO" id="GO:0043041">
    <property type="term" value="P:amino acid activation for nonribosomal peptide biosynthetic process"/>
    <property type="evidence" value="ECO:0007669"/>
    <property type="project" value="TreeGrafter"/>
</dbReference>
<dbReference type="Pfam" id="PF00501">
    <property type="entry name" value="AMP-binding"/>
    <property type="match status" value="1"/>
</dbReference>
<dbReference type="RefSeq" id="WP_259622283.1">
    <property type="nucleotide sequence ID" value="NZ_JANYMP010000003.1"/>
</dbReference>
<evidence type="ECO:0000313" key="4">
    <source>
        <dbReference type="EMBL" id="MCS7476768.1"/>
    </source>
</evidence>
<accession>A0A9X2VKE6</accession>
<keyword evidence="5" id="KW-1185">Reference proteome</keyword>
<dbReference type="InterPro" id="IPR009081">
    <property type="entry name" value="PP-bd_ACP"/>
</dbReference>
<dbReference type="Gene3D" id="2.30.38.10">
    <property type="entry name" value="Luciferase, Domain 3"/>
    <property type="match status" value="1"/>
</dbReference>
<dbReference type="InterPro" id="IPR010071">
    <property type="entry name" value="AA_adenyl_dom"/>
</dbReference>
<keyword evidence="1" id="KW-0596">Phosphopantetheine</keyword>
<feature type="domain" description="Carrier" evidence="3">
    <location>
        <begin position="500"/>
        <end position="575"/>
    </location>
</feature>
<reference evidence="4" key="1">
    <citation type="submission" date="2022-08" db="EMBL/GenBank/DDBJ databases">
        <authorList>
            <person name="Tistechok S."/>
            <person name="Samborskyy M."/>
            <person name="Roman I."/>
        </authorList>
    </citation>
    <scope>NUCLEOTIDE SEQUENCE</scope>
    <source>
        <strain evidence="4">DSM 103496</strain>
    </source>
</reference>
<comment type="caution">
    <text evidence="4">The sequence shown here is derived from an EMBL/GenBank/DDBJ whole genome shotgun (WGS) entry which is preliminary data.</text>
</comment>
<dbReference type="InterPro" id="IPR036736">
    <property type="entry name" value="ACP-like_sf"/>
</dbReference>
<dbReference type="PROSITE" id="PS50075">
    <property type="entry name" value="CARRIER"/>
    <property type="match status" value="1"/>
</dbReference>
<dbReference type="PRINTS" id="PR00154">
    <property type="entry name" value="AMPBINDING"/>
</dbReference>
<name>A0A9X2VKE6_9PSEU</name>
<protein>
    <submittedName>
        <fullName evidence="4">Non-ribosomal peptide synthetase</fullName>
    </submittedName>
</protein>
<evidence type="ECO:0000256" key="1">
    <source>
        <dbReference type="ARBA" id="ARBA00022450"/>
    </source>
</evidence>